<dbReference type="InterPro" id="IPR007460">
    <property type="entry name" value="BrnT_toxin"/>
</dbReference>
<dbReference type="InterPro" id="IPR038573">
    <property type="entry name" value="BrnT_sf"/>
</dbReference>
<reference evidence="1 2" key="1">
    <citation type="submission" date="2014-09" db="EMBL/GenBank/DDBJ databases">
        <authorList>
            <person name="McGinnis J.M."/>
            <person name="Wolfgang W.J."/>
        </authorList>
    </citation>
    <scope>NUCLEOTIDE SEQUENCE [LARGE SCALE GENOMIC DNA]</scope>
    <source>
        <strain evidence="1 2">5503</strain>
    </source>
</reference>
<gene>
    <name evidence="1" type="ORF">IX56_11330</name>
</gene>
<evidence type="ECO:0000313" key="1">
    <source>
        <dbReference type="EMBL" id="KGJ21907.1"/>
    </source>
</evidence>
<protein>
    <recommendedName>
        <fullName evidence="3">BrnT family toxin</fullName>
    </recommendedName>
</protein>
<accession>A0A099GH50</accession>
<dbReference type="Pfam" id="PF04365">
    <property type="entry name" value="BrnT_toxin"/>
    <property type="match status" value="1"/>
</dbReference>
<comment type="caution">
    <text evidence="1">The sequence shown here is derived from an EMBL/GenBank/DDBJ whole genome shotgun (WGS) entry which is preliminary data.</text>
</comment>
<evidence type="ECO:0008006" key="3">
    <source>
        <dbReference type="Google" id="ProtNLM"/>
    </source>
</evidence>
<accession>A0A099GCS5</accession>
<dbReference type="Gene3D" id="3.10.450.530">
    <property type="entry name" value="Ribonuclease toxin, BrnT, of type II toxin-antitoxin system"/>
    <property type="match status" value="1"/>
</dbReference>
<reference evidence="1 2" key="2">
    <citation type="submission" date="2014-10" db="EMBL/GenBank/DDBJ databases">
        <title>Paracoccus sanguinis sp. nov., isolated from clinical specimens of New York State patients.</title>
        <authorList>
            <person name="Mingle L.A."/>
            <person name="Cole J.A."/>
            <person name="Lapierre P."/>
            <person name="Musser K.A."/>
        </authorList>
    </citation>
    <scope>NUCLEOTIDE SEQUENCE [LARGE SCALE GENOMIC DNA]</scope>
    <source>
        <strain evidence="1 2">5503</strain>
    </source>
</reference>
<proteinExistence type="predicted"/>
<sequence>MFEWDDDKRAANLAKHGVDFAAVHRFDWSSSLTARDGRGDYGEDRFVTLGIIDGRLHFCAWTQRGERRRIISLRKANRREQAIFFP</sequence>
<dbReference type="AlphaFoldDB" id="A0A099GH50"/>
<dbReference type="RefSeq" id="WP_036702375.1">
    <property type="nucleotide sequence ID" value="NZ_JRKQ01000059.1"/>
</dbReference>
<organism evidence="1 2">
    <name type="scientific">Paracoccus sanguinis</name>
    <dbReference type="NCBI Taxonomy" id="1545044"/>
    <lineage>
        <taxon>Bacteria</taxon>
        <taxon>Pseudomonadati</taxon>
        <taxon>Pseudomonadota</taxon>
        <taxon>Alphaproteobacteria</taxon>
        <taxon>Rhodobacterales</taxon>
        <taxon>Paracoccaceae</taxon>
        <taxon>Paracoccus</taxon>
    </lineage>
</organism>
<name>A0A099GH50_9RHOB</name>
<dbReference type="Proteomes" id="UP000029858">
    <property type="component" value="Unassembled WGS sequence"/>
</dbReference>
<evidence type="ECO:0000313" key="2">
    <source>
        <dbReference type="Proteomes" id="UP000029858"/>
    </source>
</evidence>
<dbReference type="EMBL" id="JRKQ01000059">
    <property type="protein sequence ID" value="KGJ21907.1"/>
    <property type="molecule type" value="Genomic_DNA"/>
</dbReference>